<dbReference type="AlphaFoldDB" id="A0A816S9Z3"/>
<dbReference type="Proteomes" id="UP000663887">
    <property type="component" value="Unassembled WGS sequence"/>
</dbReference>
<protein>
    <submittedName>
        <fullName evidence="3">Uncharacterized protein</fullName>
    </submittedName>
</protein>
<dbReference type="InterPro" id="IPR037293">
    <property type="entry name" value="Gal_Oxidase_central_sf"/>
</dbReference>
<evidence type="ECO:0000256" key="2">
    <source>
        <dbReference type="ARBA" id="ARBA00022737"/>
    </source>
</evidence>
<evidence type="ECO:0000256" key="1">
    <source>
        <dbReference type="ARBA" id="ARBA00022441"/>
    </source>
</evidence>
<dbReference type="SMART" id="SM00612">
    <property type="entry name" value="Kelch"/>
    <property type="match status" value="2"/>
</dbReference>
<dbReference type="EMBL" id="CAJNRG010005925">
    <property type="protein sequence ID" value="CAF2081299.1"/>
    <property type="molecule type" value="Genomic_DNA"/>
</dbReference>
<gene>
    <name evidence="3" type="ORF">XDN619_LOCUS14808</name>
</gene>
<keyword evidence="2" id="KW-0677">Repeat</keyword>
<organism evidence="3 4">
    <name type="scientific">Rotaria magnacalcarata</name>
    <dbReference type="NCBI Taxonomy" id="392030"/>
    <lineage>
        <taxon>Eukaryota</taxon>
        <taxon>Metazoa</taxon>
        <taxon>Spiralia</taxon>
        <taxon>Gnathifera</taxon>
        <taxon>Rotifera</taxon>
        <taxon>Eurotatoria</taxon>
        <taxon>Bdelloidea</taxon>
        <taxon>Philodinida</taxon>
        <taxon>Philodinidae</taxon>
        <taxon>Rotaria</taxon>
    </lineage>
</organism>
<keyword evidence="1" id="KW-0880">Kelch repeat</keyword>
<evidence type="ECO:0000313" key="3">
    <source>
        <dbReference type="EMBL" id="CAF2081299.1"/>
    </source>
</evidence>
<comment type="caution">
    <text evidence="3">The sequence shown here is derived from an EMBL/GenBank/DDBJ whole genome shotgun (WGS) entry which is preliminary data.</text>
</comment>
<dbReference type="InterPro" id="IPR015915">
    <property type="entry name" value="Kelch-typ_b-propeller"/>
</dbReference>
<accession>A0A816S9Z3</accession>
<dbReference type="SUPFAM" id="SSF117281">
    <property type="entry name" value="Kelch motif"/>
    <property type="match status" value="1"/>
</dbReference>
<evidence type="ECO:0000313" key="4">
    <source>
        <dbReference type="Proteomes" id="UP000663887"/>
    </source>
</evidence>
<proteinExistence type="predicted"/>
<reference evidence="3" key="1">
    <citation type="submission" date="2021-02" db="EMBL/GenBank/DDBJ databases">
        <authorList>
            <person name="Nowell W R."/>
        </authorList>
    </citation>
    <scope>NUCLEOTIDE SEQUENCE</scope>
</reference>
<dbReference type="PANTHER" id="PTHR46344">
    <property type="entry name" value="OS02G0202900 PROTEIN"/>
    <property type="match status" value="1"/>
</dbReference>
<dbReference type="InterPro" id="IPR006652">
    <property type="entry name" value="Kelch_1"/>
</dbReference>
<sequence length="161" mass="16724">MRTVIAMAGVAVISKLNIQTNTTNSTNATNTTIICSIAGNISTSRSQHTASLLLNGTVLVTGGFNGATLNSAELYNPATGNWTYTGSMSVGREEFTASALSDGKVAELYDPATETWTTTGSMNSTREFHRASVLSNGQVLVCGGYNGGTLDGAELYDPTAL</sequence>
<name>A0A816S9Z3_9BILA</name>
<dbReference type="PANTHER" id="PTHR46344:SF27">
    <property type="entry name" value="KELCH REPEAT SUPERFAMILY PROTEIN"/>
    <property type="match status" value="1"/>
</dbReference>
<dbReference type="Gene3D" id="2.130.10.80">
    <property type="entry name" value="Galactose oxidase/kelch, beta-propeller"/>
    <property type="match status" value="2"/>
</dbReference>
<dbReference type="Pfam" id="PF01344">
    <property type="entry name" value="Kelch_1"/>
    <property type="match status" value="2"/>
</dbReference>